<dbReference type="NCBIfam" id="TIGR01643">
    <property type="entry name" value="YD_repeat_2x"/>
    <property type="match status" value="2"/>
</dbReference>
<dbReference type="eggNOG" id="COG3209">
    <property type="taxonomic scope" value="Bacteria"/>
</dbReference>
<dbReference type="InterPro" id="IPR031325">
    <property type="entry name" value="RHS_repeat"/>
</dbReference>
<feature type="compositionally biased region" description="Polar residues" evidence="2">
    <location>
        <begin position="287"/>
        <end position="297"/>
    </location>
</feature>
<accession>V4NLX0</accession>
<dbReference type="InterPro" id="IPR050708">
    <property type="entry name" value="T6SS_VgrG/RHS"/>
</dbReference>
<dbReference type="PATRIC" id="fig|1121022.4.peg.4233"/>
<dbReference type="NCBIfam" id="TIGR03696">
    <property type="entry name" value="Rhs_assc_core"/>
    <property type="match status" value="1"/>
</dbReference>
<dbReference type="Pfam" id="PF05593">
    <property type="entry name" value="RHS_repeat"/>
    <property type="match status" value="1"/>
</dbReference>
<dbReference type="InterPro" id="IPR022385">
    <property type="entry name" value="Rhs_assc_core"/>
</dbReference>
<keyword evidence="1" id="KW-0677">Repeat</keyword>
<dbReference type="Pfam" id="PF25023">
    <property type="entry name" value="TEN_YD-shell"/>
    <property type="match status" value="2"/>
</dbReference>
<dbReference type="InterPro" id="IPR006530">
    <property type="entry name" value="YD"/>
</dbReference>
<evidence type="ECO:0000259" key="3">
    <source>
        <dbReference type="Pfam" id="PF25023"/>
    </source>
</evidence>
<organism evidence="4 5">
    <name type="scientific">Asticcacaulis benevestitus DSM 16100 = ATCC BAA-896</name>
    <dbReference type="NCBI Taxonomy" id="1121022"/>
    <lineage>
        <taxon>Bacteria</taxon>
        <taxon>Pseudomonadati</taxon>
        <taxon>Pseudomonadota</taxon>
        <taxon>Alphaproteobacteria</taxon>
        <taxon>Caulobacterales</taxon>
        <taxon>Caulobacteraceae</taxon>
        <taxon>Asticcacaulis</taxon>
    </lineage>
</organism>
<dbReference type="PANTHER" id="PTHR32305:SF15">
    <property type="entry name" value="PROTEIN RHSA-RELATED"/>
    <property type="match status" value="1"/>
</dbReference>
<reference evidence="4 5" key="1">
    <citation type="journal article" date="2014" name="Nature">
        <title>Sequential evolution of bacterial morphology by co-option of a developmental regulator.</title>
        <authorList>
            <person name="Jiang C."/>
            <person name="Brown P.J."/>
            <person name="Ducret A."/>
            <person name="Brun Y.V."/>
        </authorList>
    </citation>
    <scope>NUCLEOTIDE SEQUENCE [LARGE SCALE GENOMIC DNA]</scope>
    <source>
        <strain evidence="4 5">DSM 16100</strain>
    </source>
</reference>
<dbReference type="Proteomes" id="UP000017837">
    <property type="component" value="Unassembled WGS sequence"/>
</dbReference>
<proteinExistence type="predicted"/>
<evidence type="ECO:0000313" key="4">
    <source>
        <dbReference type="EMBL" id="ESQ82807.1"/>
    </source>
</evidence>
<dbReference type="STRING" id="1121022.GCA_000376105_04225"/>
<sequence length="1296" mass="141295">MVIDYHSSPTDAAFKIVYPGGSAQTFKRQSDGSLKPEEQYGSATNLTDATLTLTGSWPTADYAFWTSSSTFTLRDRDDNLWTLASYQPAGSGGYNAAHPVSVQRPDGTTLTFAYSNNALQSVTDQAGKAMTFTWNTATQGATTVPQSVKDVTLPGGYKIKYTYASGDYSPLTKVEYLNASATVIDSTTYQYGNASFPNAITAILDHTNAVRWKVTYDSQGRATRSEGPNGEFAAVVDYTSSGGAADTRKVTNAFGRETTYTYDTTSGFKLTGASSTATTNVTASNSPKGFNASTQLDQETDEEGRVTKYTRDAAGHPTQIIEAFGTPQARTTNITWHTSFSQPTQIAAPGLTTNYTYNGVGQVLTLSQIDTTSQTVPYSTNGQTRTWTFTYGTTGGATGKLVSIDGPLSGTGDTVAYTYNTNGYLASVTDEVGKATTITAWDWRGGPLTVVDPNSVSTTFTYDIHGRVLTSTVNPGASQSQYAYTYDVVGNMTKMTLPTGGYLEYTYDAASRLTKIKNEKNETIDLTPDAEGQPTLQVVKNASATITAQQSMVYDEMGRLLRTVGGASTTSTRLGYDKVSNLTQTTDGRDKVWQTGFDALNRVIEETNPEAEKVKYGYAANNTLTSHKDGRDLETTRITNGFGEVIREVSPDKGTTTYWYDAAGRLTKTQDADTVETNYAYDNAGRLTSRTFTGASWETQTFTYDATASGNKGNGRLTGVTEQSGSTAYTYDAQGRVTTDAKTINGLSYSVQYAYDINGDVTQMTLPSGRVVTLTRDNSGLVTAITTKPTSSGTVSNVATSVAYQPFSSLKSLTYGNGLTLTDTYNLNNWLTRIQVKDGSTAKFDLSYDYYDDGRLGEIVDNAATGRTVYMSLSDSGRLSWAGGPFGQNAYDYDGAGNRIGSYLTVGGVTTSNNEITAGDSNRLTQVQNENGVVKRALTYRDGGDLYTDAITGGDTYSYHYSSRQRLVVVKKNTVDAANYGYDYREQRVWRRLISGSTSTEIHYIFDEEGHLIAEHNGYTGAVLREYVWLDDKPLAVIDSTGSTKVTYYIHSGHLNEPQMMTNAAKTKVWDAYVTPFGQAQVFATASANIDIRLPGQWYQAEAAGAGLNQNHYRDYDPSLGRYIQTDPLGIDAGQNPYAYVDGKPYDLVDPQGLKIRVSGEYRDYARVQQALKYLKKDPGMKKIIDRLDADQRNHWIKTNNMHDNSSQGGNVNWDPNSYLQICGGPDNGKLQTPDLGLGHELAHLVDPLWYGKLPHFQYDNFEEERVITGPETAAARTLGEPVRYNHGGNIVKYSY</sequence>
<feature type="domain" description="Teneurin-like YD-shell" evidence="3">
    <location>
        <begin position="715"/>
        <end position="860"/>
    </location>
</feature>
<dbReference type="PANTHER" id="PTHR32305">
    <property type="match status" value="1"/>
</dbReference>
<dbReference type="InterPro" id="IPR056823">
    <property type="entry name" value="TEN-like_YD-shell"/>
</dbReference>
<keyword evidence="5" id="KW-1185">Reference proteome</keyword>
<dbReference type="Gene3D" id="2.180.10.10">
    <property type="entry name" value="RHS repeat-associated core"/>
    <property type="match status" value="2"/>
</dbReference>
<evidence type="ECO:0000313" key="5">
    <source>
        <dbReference type="Proteomes" id="UP000017837"/>
    </source>
</evidence>
<feature type="region of interest" description="Disordered" evidence="2">
    <location>
        <begin position="278"/>
        <end position="303"/>
    </location>
</feature>
<gene>
    <name evidence="4" type="ORF">ABENE_20670</name>
</gene>
<evidence type="ECO:0000256" key="2">
    <source>
        <dbReference type="SAM" id="MobiDB-lite"/>
    </source>
</evidence>
<feature type="domain" description="Teneurin-like YD-shell" evidence="3">
    <location>
        <begin position="452"/>
        <end position="530"/>
    </location>
</feature>
<comment type="caution">
    <text evidence="4">The sequence shown here is derived from an EMBL/GenBank/DDBJ whole genome shotgun (WGS) entry which is preliminary data.</text>
</comment>
<name>V4NLX0_9CAUL</name>
<dbReference type="EMBL" id="AWGB01000073">
    <property type="protein sequence ID" value="ESQ82807.1"/>
    <property type="molecule type" value="Genomic_DNA"/>
</dbReference>
<evidence type="ECO:0000256" key="1">
    <source>
        <dbReference type="ARBA" id="ARBA00022737"/>
    </source>
</evidence>
<protein>
    <recommendedName>
        <fullName evidence="3">Teneurin-like YD-shell domain-containing protein</fullName>
    </recommendedName>
</protein>